<feature type="region of interest" description="Disordered" evidence="1">
    <location>
        <begin position="55"/>
        <end position="83"/>
    </location>
</feature>
<keyword evidence="3" id="KW-1185">Reference proteome</keyword>
<organism evidence="2 3">
    <name type="scientific">Suillus discolor</name>
    <dbReference type="NCBI Taxonomy" id="1912936"/>
    <lineage>
        <taxon>Eukaryota</taxon>
        <taxon>Fungi</taxon>
        <taxon>Dikarya</taxon>
        <taxon>Basidiomycota</taxon>
        <taxon>Agaricomycotina</taxon>
        <taxon>Agaricomycetes</taxon>
        <taxon>Agaricomycetidae</taxon>
        <taxon>Boletales</taxon>
        <taxon>Suillineae</taxon>
        <taxon>Suillaceae</taxon>
        <taxon>Suillus</taxon>
    </lineage>
</organism>
<evidence type="ECO:0000313" key="3">
    <source>
        <dbReference type="Proteomes" id="UP000823399"/>
    </source>
</evidence>
<dbReference type="AlphaFoldDB" id="A0A9P7ESL6"/>
<reference evidence="2" key="1">
    <citation type="journal article" date="2020" name="New Phytol.">
        <title>Comparative genomics reveals dynamic genome evolution in host specialist ectomycorrhizal fungi.</title>
        <authorList>
            <person name="Lofgren L.A."/>
            <person name="Nguyen N.H."/>
            <person name="Vilgalys R."/>
            <person name="Ruytinx J."/>
            <person name="Liao H.L."/>
            <person name="Branco S."/>
            <person name="Kuo A."/>
            <person name="LaButti K."/>
            <person name="Lipzen A."/>
            <person name="Andreopoulos W."/>
            <person name="Pangilinan J."/>
            <person name="Riley R."/>
            <person name="Hundley H."/>
            <person name="Na H."/>
            <person name="Barry K."/>
            <person name="Grigoriev I.V."/>
            <person name="Stajich J.E."/>
            <person name="Kennedy P.G."/>
        </authorList>
    </citation>
    <scope>NUCLEOTIDE SEQUENCE</scope>
    <source>
        <strain evidence="2">FC423</strain>
    </source>
</reference>
<dbReference type="EMBL" id="JABBWM010000154">
    <property type="protein sequence ID" value="KAG2086022.1"/>
    <property type="molecule type" value="Genomic_DNA"/>
</dbReference>
<evidence type="ECO:0000313" key="2">
    <source>
        <dbReference type="EMBL" id="KAG2086022.1"/>
    </source>
</evidence>
<sequence length="139" mass="15627">MSVNESVVSPHENDSRSALHLEVERPISSIEMPVNVGGTTQDMNAEQYPDIPCIARADPNSSDSENMRKSLAGNEEQSTKKYGDRHEIWDRNLAVGGRRMKRKCSRCELELQMMGQAHGPEPSHICVEYWETSVALSLR</sequence>
<proteinExistence type="predicted"/>
<feature type="compositionally biased region" description="Basic and acidic residues" evidence="1">
    <location>
        <begin position="11"/>
        <end position="24"/>
    </location>
</feature>
<dbReference type="OrthoDB" id="2693290at2759"/>
<comment type="caution">
    <text evidence="2">The sequence shown here is derived from an EMBL/GenBank/DDBJ whole genome shotgun (WGS) entry which is preliminary data.</text>
</comment>
<gene>
    <name evidence="2" type="ORF">F5147DRAFT_659338</name>
</gene>
<dbReference type="GeneID" id="64696835"/>
<accession>A0A9P7ESL6</accession>
<evidence type="ECO:0000256" key="1">
    <source>
        <dbReference type="SAM" id="MobiDB-lite"/>
    </source>
</evidence>
<dbReference type="RefSeq" id="XP_041284814.1">
    <property type="nucleotide sequence ID" value="XM_041434576.1"/>
</dbReference>
<feature type="region of interest" description="Disordered" evidence="1">
    <location>
        <begin position="1"/>
        <end position="24"/>
    </location>
</feature>
<protein>
    <submittedName>
        <fullName evidence="2">Uncharacterized protein</fullName>
    </submittedName>
</protein>
<dbReference type="Proteomes" id="UP000823399">
    <property type="component" value="Unassembled WGS sequence"/>
</dbReference>
<name>A0A9P7ESL6_9AGAM</name>